<feature type="compositionally biased region" description="Polar residues" evidence="5">
    <location>
        <begin position="281"/>
        <end position="308"/>
    </location>
</feature>
<feature type="compositionally biased region" description="Low complexity" evidence="5">
    <location>
        <begin position="395"/>
        <end position="414"/>
    </location>
</feature>
<dbReference type="KEGG" id="lak:106174190"/>
<evidence type="ECO:0000259" key="6">
    <source>
        <dbReference type="PROSITE" id="PS50071"/>
    </source>
</evidence>
<organism evidence="7 8">
    <name type="scientific">Lingula anatina</name>
    <name type="common">Brachiopod</name>
    <name type="synonym">Lingula unguis</name>
    <dbReference type="NCBI Taxonomy" id="7574"/>
    <lineage>
        <taxon>Eukaryota</taxon>
        <taxon>Metazoa</taxon>
        <taxon>Spiralia</taxon>
        <taxon>Lophotrochozoa</taxon>
        <taxon>Brachiopoda</taxon>
        <taxon>Linguliformea</taxon>
        <taxon>Lingulata</taxon>
        <taxon>Lingulida</taxon>
        <taxon>Linguloidea</taxon>
        <taxon>Lingulidae</taxon>
        <taxon>Lingula</taxon>
    </lineage>
</organism>
<dbReference type="CDD" id="cd00086">
    <property type="entry name" value="homeodomain"/>
    <property type="match status" value="1"/>
</dbReference>
<feature type="DNA-binding region" description="Homeobox" evidence="4">
    <location>
        <begin position="354"/>
        <end position="386"/>
    </location>
</feature>
<keyword evidence="3 4" id="KW-0539">Nucleus</keyword>
<dbReference type="AlphaFoldDB" id="A0A1S3JL32"/>
<dbReference type="GO" id="GO:0005634">
    <property type="term" value="C:nucleus"/>
    <property type="evidence" value="ECO:0007669"/>
    <property type="project" value="UniProtKB-SubCell"/>
</dbReference>
<dbReference type="PROSITE" id="PS00027">
    <property type="entry name" value="HOMEOBOX_1"/>
    <property type="match status" value="1"/>
</dbReference>
<gene>
    <name evidence="8" type="primary">LOC106174190</name>
</gene>
<evidence type="ECO:0000313" key="7">
    <source>
        <dbReference type="Proteomes" id="UP000085678"/>
    </source>
</evidence>
<dbReference type="InterPro" id="IPR001356">
    <property type="entry name" value="HD"/>
</dbReference>
<protein>
    <submittedName>
        <fullName evidence="8">Uncharacterized protein LOC106174190</fullName>
    </submittedName>
</protein>
<dbReference type="Proteomes" id="UP000085678">
    <property type="component" value="Unplaced"/>
</dbReference>
<accession>A0A1S3JL32</accession>
<sequence>MMSSYISSMETNLNLPTDSEIQAVLSFTGQHASLYHQSDLDQANANPTYTAEIHSIHSSLASEDPAIQSASQLLPVSTTTNPLPSGDDGDYATLRDVLQEEISSSQVPLSLLSGVAKQPKVPISVRASFLDLLFMRLRLRATSQVQELHTMYLDQQRELTQERELALSSVSDQELRKATVCHFDEIEYRLMDRVEKSLKLLEQYITQNEDIINPMAIVPSDTNFARSYENPLTPESPVGGTGVAVTCSSNLQHRLIGSVTPVQPSLAWTIDTSPIMPMDICSTNAKPSSDATTNPPLANAEPNDTPSATHDMDKAQKPVTFKMPPKPRTACYDFPRKVLWAWLVNNQYDLCPTSTVTSDLATKSGLTITQVEKWFRNQRQNIRFETFRLIRNKPTLDGSTTPTPTTTTATCPNTSHNSDSAPTKKKKHERRPMPYESEMNHLWKWLMRNDCNLYPSETVIGEISNKMDMSSERLVQWFRAQREGLKRKASPYLS</sequence>
<evidence type="ECO:0000256" key="4">
    <source>
        <dbReference type="PROSITE-ProRule" id="PRU00108"/>
    </source>
</evidence>
<proteinExistence type="predicted"/>
<dbReference type="GO" id="GO:0003677">
    <property type="term" value="F:DNA binding"/>
    <property type="evidence" value="ECO:0007669"/>
    <property type="project" value="UniProtKB-UniRule"/>
</dbReference>
<evidence type="ECO:0000256" key="3">
    <source>
        <dbReference type="ARBA" id="ARBA00023242"/>
    </source>
</evidence>
<keyword evidence="2 4" id="KW-0371">Homeobox</keyword>
<dbReference type="RefSeq" id="XP_013411077.1">
    <property type="nucleotide sequence ID" value="XM_013555623.2"/>
</dbReference>
<feature type="domain" description="Homeobox" evidence="6">
    <location>
        <begin position="425"/>
        <end position="488"/>
    </location>
</feature>
<name>A0A1S3JL32_LINAN</name>
<feature type="region of interest" description="Disordered" evidence="5">
    <location>
        <begin position="393"/>
        <end position="433"/>
    </location>
</feature>
<evidence type="ECO:0000256" key="5">
    <source>
        <dbReference type="SAM" id="MobiDB-lite"/>
    </source>
</evidence>
<comment type="subcellular location">
    <subcellularLocation>
        <location evidence="4">Nucleus</location>
    </subcellularLocation>
</comment>
<dbReference type="InterPro" id="IPR017970">
    <property type="entry name" value="Homeobox_CS"/>
</dbReference>
<dbReference type="Gene3D" id="1.10.10.60">
    <property type="entry name" value="Homeodomain-like"/>
    <property type="match status" value="1"/>
</dbReference>
<evidence type="ECO:0000256" key="2">
    <source>
        <dbReference type="ARBA" id="ARBA00023155"/>
    </source>
</evidence>
<reference evidence="8" key="1">
    <citation type="submission" date="2025-08" db="UniProtKB">
        <authorList>
            <consortium name="RefSeq"/>
        </authorList>
    </citation>
    <scope>IDENTIFICATION</scope>
    <source>
        <tissue evidence="8">Gonads</tissue>
    </source>
</reference>
<feature type="region of interest" description="Disordered" evidence="5">
    <location>
        <begin position="281"/>
        <end position="312"/>
    </location>
</feature>
<dbReference type="InterPro" id="IPR008422">
    <property type="entry name" value="KN_HD"/>
</dbReference>
<keyword evidence="7" id="KW-1185">Reference proteome</keyword>
<evidence type="ECO:0000256" key="1">
    <source>
        <dbReference type="ARBA" id="ARBA00023125"/>
    </source>
</evidence>
<dbReference type="SUPFAM" id="SSF46689">
    <property type="entry name" value="Homeodomain-like"/>
    <property type="match status" value="1"/>
</dbReference>
<dbReference type="GO" id="GO:0000981">
    <property type="term" value="F:DNA-binding transcription factor activity, RNA polymerase II-specific"/>
    <property type="evidence" value="ECO:0007669"/>
    <property type="project" value="InterPro"/>
</dbReference>
<keyword evidence="1 4" id="KW-0238">DNA-binding</keyword>
<dbReference type="PROSITE" id="PS50071">
    <property type="entry name" value="HOMEOBOX_2"/>
    <property type="match status" value="2"/>
</dbReference>
<dbReference type="InParanoid" id="A0A1S3JL32"/>
<dbReference type="Pfam" id="PF05920">
    <property type="entry name" value="Homeobox_KN"/>
    <property type="match status" value="1"/>
</dbReference>
<feature type="DNA-binding region" description="Homeobox" evidence="4">
    <location>
        <begin position="427"/>
        <end position="489"/>
    </location>
</feature>
<evidence type="ECO:0000313" key="8">
    <source>
        <dbReference type="RefSeq" id="XP_013411077.1"/>
    </source>
</evidence>
<dbReference type="InterPro" id="IPR009057">
    <property type="entry name" value="Homeodomain-like_sf"/>
</dbReference>
<dbReference type="GeneID" id="106174190"/>
<feature type="domain" description="Homeobox" evidence="6">
    <location>
        <begin position="352"/>
        <end position="385"/>
    </location>
</feature>